<dbReference type="Proteomes" id="UP000316304">
    <property type="component" value="Unassembled WGS sequence"/>
</dbReference>
<comment type="caution">
    <text evidence="1">The sequence shown here is derived from an EMBL/GenBank/DDBJ whole genome shotgun (WGS) entry which is preliminary data.</text>
</comment>
<gene>
    <name evidence="1" type="ORF">Pla52o_43690</name>
</gene>
<dbReference type="EMBL" id="SJPT01000008">
    <property type="protein sequence ID" value="TWU20491.1"/>
    <property type="molecule type" value="Genomic_DNA"/>
</dbReference>
<evidence type="ECO:0000313" key="2">
    <source>
        <dbReference type="Proteomes" id="UP000316304"/>
    </source>
</evidence>
<sequence length="32" mass="3404">MTTLMTSLMTTGSNLSIASTLDRRGKCPPTAF</sequence>
<accession>A0A5C6CAI5</accession>
<protein>
    <submittedName>
        <fullName evidence="1">Uncharacterized protein</fullName>
    </submittedName>
</protein>
<reference evidence="1 2" key="1">
    <citation type="submission" date="2019-02" db="EMBL/GenBank/DDBJ databases">
        <title>Deep-cultivation of Planctomycetes and their phenomic and genomic characterization uncovers novel biology.</title>
        <authorList>
            <person name="Wiegand S."/>
            <person name="Jogler M."/>
            <person name="Boedeker C."/>
            <person name="Pinto D."/>
            <person name="Vollmers J."/>
            <person name="Rivas-Marin E."/>
            <person name="Kohn T."/>
            <person name="Peeters S.H."/>
            <person name="Heuer A."/>
            <person name="Rast P."/>
            <person name="Oberbeckmann S."/>
            <person name="Bunk B."/>
            <person name="Jeske O."/>
            <person name="Meyerdierks A."/>
            <person name="Storesund J.E."/>
            <person name="Kallscheuer N."/>
            <person name="Luecker S."/>
            <person name="Lage O.M."/>
            <person name="Pohl T."/>
            <person name="Merkel B.J."/>
            <person name="Hornburger P."/>
            <person name="Mueller R.-W."/>
            <person name="Bruemmer F."/>
            <person name="Labrenz M."/>
            <person name="Spormann A.M."/>
            <person name="Op Den Camp H."/>
            <person name="Overmann J."/>
            <person name="Amann R."/>
            <person name="Jetten M.S.M."/>
            <person name="Mascher T."/>
            <person name="Medema M.H."/>
            <person name="Devos D.P."/>
            <person name="Kaster A.-K."/>
            <person name="Ovreas L."/>
            <person name="Rohde M."/>
            <person name="Galperin M.Y."/>
            <person name="Jogler C."/>
        </authorList>
    </citation>
    <scope>NUCLEOTIDE SEQUENCE [LARGE SCALE GENOMIC DNA]</scope>
    <source>
        <strain evidence="1 2">Pla52o</strain>
    </source>
</reference>
<dbReference type="AlphaFoldDB" id="A0A5C6CAI5"/>
<organism evidence="1 2">
    <name type="scientific">Novipirellula galeiformis</name>
    <dbReference type="NCBI Taxonomy" id="2528004"/>
    <lineage>
        <taxon>Bacteria</taxon>
        <taxon>Pseudomonadati</taxon>
        <taxon>Planctomycetota</taxon>
        <taxon>Planctomycetia</taxon>
        <taxon>Pirellulales</taxon>
        <taxon>Pirellulaceae</taxon>
        <taxon>Novipirellula</taxon>
    </lineage>
</organism>
<keyword evidence="2" id="KW-1185">Reference proteome</keyword>
<evidence type="ECO:0000313" key="1">
    <source>
        <dbReference type="EMBL" id="TWU20491.1"/>
    </source>
</evidence>
<proteinExistence type="predicted"/>
<name>A0A5C6CAI5_9BACT</name>